<name>A0A151U2S0_CAJCA</name>
<evidence type="ECO:0000313" key="1">
    <source>
        <dbReference type="EMBL" id="KYP73593.1"/>
    </source>
</evidence>
<sequence>SSIKVEYKANAQTNVELSWIQAFLKEVHVSFSPSTLLCDNKSVVVIAHNLVFSQSY</sequence>
<evidence type="ECO:0008006" key="3">
    <source>
        <dbReference type="Google" id="ProtNLM"/>
    </source>
</evidence>
<reference evidence="1 2" key="1">
    <citation type="journal article" date="2012" name="Nat. Biotechnol.">
        <title>Draft genome sequence of pigeonpea (Cajanus cajan), an orphan legume crop of resource-poor farmers.</title>
        <authorList>
            <person name="Varshney R.K."/>
            <person name="Chen W."/>
            <person name="Li Y."/>
            <person name="Bharti A.K."/>
            <person name="Saxena R.K."/>
            <person name="Schlueter J.A."/>
            <person name="Donoghue M.T."/>
            <person name="Azam S."/>
            <person name="Fan G."/>
            <person name="Whaley A.M."/>
            <person name="Farmer A.D."/>
            <person name="Sheridan J."/>
            <person name="Iwata A."/>
            <person name="Tuteja R."/>
            <person name="Penmetsa R.V."/>
            <person name="Wu W."/>
            <person name="Upadhyaya H.D."/>
            <person name="Yang S.P."/>
            <person name="Shah T."/>
            <person name="Saxena K.B."/>
            <person name="Michael T."/>
            <person name="McCombie W.R."/>
            <person name="Yang B."/>
            <person name="Zhang G."/>
            <person name="Yang H."/>
            <person name="Wang J."/>
            <person name="Spillane C."/>
            <person name="Cook D.R."/>
            <person name="May G.D."/>
            <person name="Xu X."/>
            <person name="Jackson S.A."/>
        </authorList>
    </citation>
    <scope>NUCLEOTIDE SEQUENCE [LARGE SCALE GENOMIC DNA]</scope>
    <source>
        <strain evidence="2">cv. Asha</strain>
    </source>
</reference>
<dbReference type="AlphaFoldDB" id="A0A151U2S0"/>
<gene>
    <name evidence="1" type="ORF">KK1_006237</name>
</gene>
<dbReference type="Proteomes" id="UP000075243">
    <property type="component" value="Chromosome 2"/>
</dbReference>
<feature type="non-terminal residue" evidence="1">
    <location>
        <position position="1"/>
    </location>
</feature>
<keyword evidence="2" id="KW-1185">Reference proteome</keyword>
<dbReference type="EMBL" id="CM003604">
    <property type="protein sequence ID" value="KYP73593.1"/>
    <property type="molecule type" value="Genomic_DNA"/>
</dbReference>
<accession>A0A151U2S0</accession>
<evidence type="ECO:0000313" key="2">
    <source>
        <dbReference type="Proteomes" id="UP000075243"/>
    </source>
</evidence>
<proteinExistence type="predicted"/>
<protein>
    <recommendedName>
        <fullName evidence="3">Copia protein</fullName>
    </recommendedName>
</protein>
<organism evidence="1 2">
    <name type="scientific">Cajanus cajan</name>
    <name type="common">Pigeon pea</name>
    <name type="synonym">Cajanus indicus</name>
    <dbReference type="NCBI Taxonomy" id="3821"/>
    <lineage>
        <taxon>Eukaryota</taxon>
        <taxon>Viridiplantae</taxon>
        <taxon>Streptophyta</taxon>
        <taxon>Embryophyta</taxon>
        <taxon>Tracheophyta</taxon>
        <taxon>Spermatophyta</taxon>
        <taxon>Magnoliopsida</taxon>
        <taxon>eudicotyledons</taxon>
        <taxon>Gunneridae</taxon>
        <taxon>Pentapetalae</taxon>
        <taxon>rosids</taxon>
        <taxon>fabids</taxon>
        <taxon>Fabales</taxon>
        <taxon>Fabaceae</taxon>
        <taxon>Papilionoideae</taxon>
        <taxon>50 kb inversion clade</taxon>
        <taxon>NPAAA clade</taxon>
        <taxon>indigoferoid/millettioid clade</taxon>
        <taxon>Phaseoleae</taxon>
        <taxon>Cajanus</taxon>
    </lineage>
</organism>
<dbReference type="Gramene" id="C.cajan_06070.t">
    <property type="protein sequence ID" value="C.cajan_06070.t.cds1"/>
    <property type="gene ID" value="C.cajan_06070"/>
</dbReference>